<dbReference type="EMBL" id="BAAATE010000057">
    <property type="protein sequence ID" value="GAA2699822.1"/>
    <property type="molecule type" value="Genomic_DNA"/>
</dbReference>
<keyword evidence="2" id="KW-1185">Reference proteome</keyword>
<sequence>MIELEGLPELVDPVLIAAFEGWNDAGEASSGVIAHLENEWKAEPLIALDPEDYYDFQVTRPIVEMGDGLTRSIVWPTTRLSLARPPGLERDVVLLRGIEPNMRWRGFCDELVGIAHELGIELTVMLGALLNDSPHTRPVPIVGSATDDGLARSINLELTRYEGPTGIVGVLQQAFGAAGLRAISLWASVPHYVAQPPNPKATLALLRRVEDVLEIPVPLGDLVEESRAWENGVDELASQDSEVAEYVKELEERKDAAELPEASGDAIAAEFERYLRRRDTDTGDQ</sequence>
<dbReference type="SUPFAM" id="SSF159659">
    <property type="entry name" value="Cgl1923-like"/>
    <property type="match status" value="1"/>
</dbReference>
<reference evidence="2" key="1">
    <citation type="journal article" date="2019" name="Int. J. Syst. Evol. Microbiol.">
        <title>The Global Catalogue of Microorganisms (GCM) 10K type strain sequencing project: providing services to taxonomists for standard genome sequencing and annotation.</title>
        <authorList>
            <consortium name="The Broad Institute Genomics Platform"/>
            <consortium name="The Broad Institute Genome Sequencing Center for Infectious Disease"/>
            <person name="Wu L."/>
            <person name="Ma J."/>
        </authorList>
    </citation>
    <scope>NUCLEOTIDE SEQUENCE [LARGE SCALE GENOMIC DNA]</scope>
    <source>
        <strain evidence="2">JCM 6835</strain>
    </source>
</reference>
<dbReference type="InterPro" id="IPR038389">
    <property type="entry name" value="PSMG2_sf"/>
</dbReference>
<dbReference type="Proteomes" id="UP001501666">
    <property type="component" value="Unassembled WGS sequence"/>
</dbReference>
<dbReference type="Gene3D" id="3.40.50.10900">
    <property type="entry name" value="PAC-like subunit"/>
    <property type="match status" value="1"/>
</dbReference>
<evidence type="ECO:0000313" key="2">
    <source>
        <dbReference type="Proteomes" id="UP001501666"/>
    </source>
</evidence>
<gene>
    <name evidence="1" type="primary">parJ</name>
    <name evidence="1" type="ORF">GCM10010412_096630</name>
</gene>
<comment type="caution">
    <text evidence="1">The sequence shown here is derived from an EMBL/GenBank/DDBJ whole genome shotgun (WGS) entry which is preliminary data.</text>
</comment>
<organism evidence="1 2">
    <name type="scientific">Nonomuraea recticatena</name>
    <dbReference type="NCBI Taxonomy" id="46178"/>
    <lineage>
        <taxon>Bacteria</taxon>
        <taxon>Bacillati</taxon>
        <taxon>Actinomycetota</taxon>
        <taxon>Actinomycetes</taxon>
        <taxon>Streptosporangiales</taxon>
        <taxon>Streptosporangiaceae</taxon>
        <taxon>Nonomuraea</taxon>
    </lineage>
</organism>
<dbReference type="RefSeq" id="WP_346157421.1">
    <property type="nucleotide sequence ID" value="NZ_BAAATE010000057.1"/>
</dbReference>
<proteinExistence type="predicted"/>
<accession>A0ABP6FUR6</accession>
<evidence type="ECO:0000313" key="1">
    <source>
        <dbReference type="EMBL" id="GAA2699822.1"/>
    </source>
</evidence>
<protein>
    <submittedName>
        <fullName evidence="1">Filament polymerization regulator ParJ</fullName>
    </submittedName>
</protein>
<dbReference type="PIRSF" id="PIRSF028754">
    <property type="entry name" value="UCP028754"/>
    <property type="match status" value="1"/>
</dbReference>
<name>A0ABP6FUR6_9ACTN</name>
<dbReference type="InterPro" id="IPR019151">
    <property type="entry name" value="Proteasome_assmbl_chaperone_2"/>
</dbReference>
<dbReference type="InterPro" id="IPR008492">
    <property type="entry name" value="Rv2714-like"/>
</dbReference>
<dbReference type="Pfam" id="PF09754">
    <property type="entry name" value="PAC2"/>
    <property type="match status" value="1"/>
</dbReference>